<proteinExistence type="predicted"/>
<protein>
    <submittedName>
        <fullName evidence="4">Uncharacterized protein</fullName>
    </submittedName>
</protein>
<reference evidence="4" key="1">
    <citation type="submission" date="2020-08" db="EMBL/GenBank/DDBJ databases">
        <title>Multicomponent nature underlies the extraordinary mechanical properties of spider dragline silk.</title>
        <authorList>
            <person name="Kono N."/>
            <person name="Nakamura H."/>
            <person name="Mori M."/>
            <person name="Yoshida Y."/>
            <person name="Ohtoshi R."/>
            <person name="Malay A.D."/>
            <person name="Moran D.A.P."/>
            <person name="Tomita M."/>
            <person name="Numata K."/>
            <person name="Arakawa K."/>
        </authorList>
    </citation>
    <scope>NUCLEOTIDE SEQUENCE</scope>
</reference>
<comment type="caution">
    <text evidence="4">The sequence shown here is derived from an EMBL/GenBank/DDBJ whole genome shotgun (WGS) entry which is preliminary data.</text>
</comment>
<dbReference type="Proteomes" id="UP000886998">
    <property type="component" value="Unassembled WGS sequence"/>
</dbReference>
<organism evidence="4 5">
    <name type="scientific">Trichonephila inaurata madagascariensis</name>
    <dbReference type="NCBI Taxonomy" id="2747483"/>
    <lineage>
        <taxon>Eukaryota</taxon>
        <taxon>Metazoa</taxon>
        <taxon>Ecdysozoa</taxon>
        <taxon>Arthropoda</taxon>
        <taxon>Chelicerata</taxon>
        <taxon>Arachnida</taxon>
        <taxon>Araneae</taxon>
        <taxon>Araneomorphae</taxon>
        <taxon>Entelegynae</taxon>
        <taxon>Araneoidea</taxon>
        <taxon>Nephilidae</taxon>
        <taxon>Trichonephila</taxon>
        <taxon>Trichonephila inaurata</taxon>
    </lineage>
</organism>
<gene>
    <name evidence="4" type="primary">NCL1_52882</name>
    <name evidence="4" type="ORF">TNIN_174841</name>
</gene>
<name>A0A8X6XPY5_9ARAC</name>
<keyword evidence="3" id="KW-0472">Membrane</keyword>
<keyword evidence="3" id="KW-0812">Transmembrane</keyword>
<feature type="region of interest" description="Disordered" evidence="2">
    <location>
        <begin position="225"/>
        <end position="248"/>
    </location>
</feature>
<feature type="coiled-coil region" evidence="1">
    <location>
        <begin position="56"/>
        <end position="83"/>
    </location>
</feature>
<dbReference type="OrthoDB" id="6427495at2759"/>
<keyword evidence="1" id="KW-0175">Coiled coil</keyword>
<keyword evidence="5" id="KW-1185">Reference proteome</keyword>
<feature type="region of interest" description="Disordered" evidence="2">
    <location>
        <begin position="117"/>
        <end position="145"/>
    </location>
</feature>
<dbReference type="EMBL" id="BMAV01010983">
    <property type="protein sequence ID" value="GFY56459.1"/>
    <property type="molecule type" value="Genomic_DNA"/>
</dbReference>
<evidence type="ECO:0000256" key="3">
    <source>
        <dbReference type="SAM" id="Phobius"/>
    </source>
</evidence>
<keyword evidence="3" id="KW-1133">Transmembrane helix</keyword>
<feature type="compositionally biased region" description="Basic and acidic residues" evidence="2">
    <location>
        <begin position="233"/>
        <end position="242"/>
    </location>
</feature>
<feature type="transmembrane region" description="Helical" evidence="3">
    <location>
        <begin position="354"/>
        <end position="376"/>
    </location>
</feature>
<feature type="compositionally biased region" description="Basic and acidic residues" evidence="2">
    <location>
        <begin position="119"/>
        <end position="132"/>
    </location>
</feature>
<evidence type="ECO:0000256" key="1">
    <source>
        <dbReference type="SAM" id="Coils"/>
    </source>
</evidence>
<sequence>MSTENLHTVLSENFHSKSVENINFECNENATLENKKCTEVENIENTSTSNEDECSRTKENINIEEYSVELTNYEKQCLRKTENESDRNYSTSVTKSEIECFENAQHRCEIYSNTSTLSENEHRENNETRNEKYSNASTVSEKEFEENNECSGEIRVFLNTSTISEKDSIVLIVSEIECPKGKESSDEILNASTTSGYLEKCEIINFQKYSDISMASENEFLGVNESMYPGNKESSDSEKNEHLQNGNSQRQPTVTLTIFPQFIEPVQNEISTGSINRYFCCGSLTDGAVASADYTIVLSVIFILISCHHFFRSGGDEEGSIKTLCFCSICYAICYIKCGLRMKLAIEEERRDKLVPWIIFSIITIFSLLSGIIYICMNNWVYCTWGVVRLFKSMGFGSRNSVMDGIRMFTYGVAV</sequence>
<evidence type="ECO:0000313" key="4">
    <source>
        <dbReference type="EMBL" id="GFY56459.1"/>
    </source>
</evidence>
<evidence type="ECO:0000313" key="5">
    <source>
        <dbReference type="Proteomes" id="UP000886998"/>
    </source>
</evidence>
<dbReference type="AlphaFoldDB" id="A0A8X6XPY5"/>
<evidence type="ECO:0000256" key="2">
    <source>
        <dbReference type="SAM" id="MobiDB-lite"/>
    </source>
</evidence>
<accession>A0A8X6XPY5</accession>